<dbReference type="EMBL" id="RPDH01000002">
    <property type="protein sequence ID" value="RPE08135.1"/>
    <property type="molecule type" value="Genomic_DNA"/>
</dbReference>
<dbReference type="Proteomes" id="UP000278351">
    <property type="component" value="Unassembled WGS sequence"/>
</dbReference>
<sequence length="121" mass="13478">MAFCGGEARLDQIKSGIISYLLVQPDGTTAIVNNQLKTGKKYVQCILSRTHSPQTTFFNGEKVSRVDGNSVFHVTDIAAIEEVKLRTFRRANVLPFFEAGADFRAHFQPFRHAVHAAVSRI</sequence>
<dbReference type="AlphaFoldDB" id="A0A3N4PJY6"/>
<evidence type="ECO:0000313" key="2">
    <source>
        <dbReference type="Proteomes" id="UP000278351"/>
    </source>
</evidence>
<dbReference type="RefSeq" id="WP_123847135.1">
    <property type="nucleotide sequence ID" value="NZ_RPDH01000002.1"/>
</dbReference>
<keyword evidence="2" id="KW-1185">Reference proteome</keyword>
<proteinExistence type="predicted"/>
<evidence type="ECO:0000313" key="1">
    <source>
        <dbReference type="EMBL" id="RPE08135.1"/>
    </source>
</evidence>
<protein>
    <submittedName>
        <fullName evidence="1">Uncharacterized protein</fullName>
    </submittedName>
</protein>
<reference evidence="1 2" key="1">
    <citation type="submission" date="2018-11" db="EMBL/GenBank/DDBJ databases">
        <title>Chitinophaga lutea sp.nov., isolate from arsenic contaminated soil.</title>
        <authorList>
            <person name="Zong Y."/>
        </authorList>
    </citation>
    <scope>NUCLEOTIDE SEQUENCE [LARGE SCALE GENOMIC DNA]</scope>
    <source>
        <strain evidence="1 2">ZY74</strain>
    </source>
</reference>
<comment type="caution">
    <text evidence="1">The sequence shown here is derived from an EMBL/GenBank/DDBJ whole genome shotgun (WGS) entry which is preliminary data.</text>
</comment>
<gene>
    <name evidence="1" type="ORF">EGT74_13785</name>
</gene>
<accession>A0A3N4PJY6</accession>
<name>A0A3N4PJY6_9BACT</name>
<dbReference type="OrthoDB" id="1347825at2"/>
<organism evidence="1 2">
    <name type="scientific">Chitinophaga lutea</name>
    <dbReference type="NCBI Taxonomy" id="2488634"/>
    <lineage>
        <taxon>Bacteria</taxon>
        <taxon>Pseudomonadati</taxon>
        <taxon>Bacteroidota</taxon>
        <taxon>Chitinophagia</taxon>
        <taxon>Chitinophagales</taxon>
        <taxon>Chitinophagaceae</taxon>
        <taxon>Chitinophaga</taxon>
    </lineage>
</organism>